<reference evidence="18" key="5">
    <citation type="submission" date="2025-09" db="UniProtKB">
        <authorList>
            <consortium name="Ensembl"/>
        </authorList>
    </citation>
    <scope>IDENTIFICATION</scope>
</reference>
<keyword evidence="6" id="KW-0813">Transport</keyword>
<protein>
    <recommendedName>
        <fullName evidence="5">small monomeric GTPase</fullName>
        <ecNumber evidence="5">3.6.5.2</ecNumber>
    </recommendedName>
</protein>
<reference evidence="19" key="2">
    <citation type="journal article" date="2017" name="Sci. Adv.">
        <title>A tail of two voltages: Proteomic comparison of the three electric organs of the electric eel.</title>
        <authorList>
            <person name="Traeger L.L."/>
            <person name="Sabat G."/>
            <person name="Barrett-Wilt G.A."/>
            <person name="Wells G.B."/>
            <person name="Sussman M.R."/>
        </authorList>
    </citation>
    <scope>NUCLEOTIDE SEQUENCE [LARGE SCALE GENOMIC DNA]</scope>
</reference>
<feature type="binding site" evidence="16">
    <location>
        <position position="78"/>
    </location>
    <ligand>
        <name>GTP</name>
        <dbReference type="ChEBI" id="CHEBI:37565"/>
    </ligand>
</feature>
<evidence type="ECO:0000256" key="1">
    <source>
        <dbReference type="ARBA" id="ARBA00004240"/>
    </source>
</evidence>
<evidence type="ECO:0000256" key="16">
    <source>
        <dbReference type="PIRSR" id="PIRSR606689-1"/>
    </source>
</evidence>
<keyword evidence="14" id="KW-0479">Metal-binding</keyword>
<reference evidence="18" key="4">
    <citation type="submission" date="2025-08" db="UniProtKB">
        <authorList>
            <consortium name="Ensembl"/>
        </authorList>
    </citation>
    <scope>IDENTIFICATION</scope>
</reference>
<evidence type="ECO:0000256" key="17">
    <source>
        <dbReference type="PIRSR" id="PIRSR606689-2"/>
    </source>
</evidence>
<dbReference type="GO" id="GO:0016192">
    <property type="term" value="P:vesicle-mediated transport"/>
    <property type="evidence" value="ECO:0007669"/>
    <property type="project" value="UniProtKB-KW"/>
</dbReference>
<dbReference type="EC" id="3.6.5.2" evidence="5"/>
<dbReference type="Gene3D" id="3.40.50.300">
    <property type="entry name" value="P-loop containing nucleotide triphosphate hydrolases"/>
    <property type="match status" value="1"/>
</dbReference>
<feature type="binding site" evidence="15">
    <location>
        <position position="37"/>
    </location>
    <ligand>
        <name>GTP</name>
        <dbReference type="ChEBI" id="CHEBI:37565"/>
    </ligand>
</feature>
<feature type="binding site" evidence="15">
    <location>
        <position position="39"/>
    </location>
    <ligand>
        <name>GTP</name>
        <dbReference type="ChEBI" id="CHEBI:37565"/>
    </ligand>
</feature>
<keyword evidence="12 16" id="KW-0342">GTP-binding</keyword>
<dbReference type="GO" id="GO:0005783">
    <property type="term" value="C:endoplasmic reticulum"/>
    <property type="evidence" value="ECO:0007669"/>
    <property type="project" value="UniProtKB-SubCell"/>
</dbReference>
<keyword evidence="9" id="KW-0931">ER-Golgi transport</keyword>
<organism evidence="18 19">
    <name type="scientific">Electrophorus electricus</name>
    <name type="common">Electric eel</name>
    <name type="synonym">Gymnotus electricus</name>
    <dbReference type="NCBI Taxonomy" id="8005"/>
    <lineage>
        <taxon>Eukaryota</taxon>
        <taxon>Metazoa</taxon>
        <taxon>Chordata</taxon>
        <taxon>Craniata</taxon>
        <taxon>Vertebrata</taxon>
        <taxon>Euteleostomi</taxon>
        <taxon>Actinopterygii</taxon>
        <taxon>Neopterygii</taxon>
        <taxon>Teleostei</taxon>
        <taxon>Ostariophysi</taxon>
        <taxon>Gymnotiformes</taxon>
        <taxon>Gymnotoidei</taxon>
        <taxon>Gymnotidae</taxon>
        <taxon>Electrophorus</taxon>
    </lineage>
</organism>
<evidence type="ECO:0000256" key="5">
    <source>
        <dbReference type="ARBA" id="ARBA00011984"/>
    </source>
</evidence>
<dbReference type="SUPFAM" id="SSF52540">
    <property type="entry name" value="P-loop containing nucleoside triphosphate hydrolases"/>
    <property type="match status" value="1"/>
</dbReference>
<comment type="similarity">
    <text evidence="4">Belongs to the small GTPase superfamily. SAR1 family.</text>
</comment>
<dbReference type="PROSITE" id="PS51422">
    <property type="entry name" value="SAR1"/>
    <property type="match status" value="1"/>
</dbReference>
<reference evidence="19" key="1">
    <citation type="journal article" date="2014" name="Science">
        <title>Nonhuman genetics. Genomic basis for the convergent evolution of electric organs.</title>
        <authorList>
            <person name="Gallant J.R."/>
            <person name="Traeger L.L."/>
            <person name="Volkening J.D."/>
            <person name="Moffett H."/>
            <person name="Chen P.H."/>
            <person name="Novina C.D."/>
            <person name="Phillips G.N.Jr."/>
            <person name="Anand R."/>
            <person name="Wells G.B."/>
            <person name="Pinch M."/>
            <person name="Guth R."/>
            <person name="Unguez G.A."/>
            <person name="Albert J.S."/>
            <person name="Zakon H.H."/>
            <person name="Samanta M.P."/>
            <person name="Sussman M.R."/>
        </authorList>
    </citation>
    <scope>NUCLEOTIDE SEQUENCE [LARGE SCALE GENOMIC DNA]</scope>
</reference>
<evidence type="ECO:0000256" key="14">
    <source>
        <dbReference type="PIRSR" id="PIRSR606687-1"/>
    </source>
</evidence>
<evidence type="ECO:0000313" key="18">
    <source>
        <dbReference type="Ensembl" id="ENSEEEP00000001061.1"/>
    </source>
</evidence>
<sequence length="158" mass="17717">MSFIFDWIYRGFSSVLQILGLYKKSGKLIFLGLDNAGKTTLLHMLKDDRLVQHVPTLHPTSEELTIAGMTFTTFDLGGHAQARRVWKNYLPAINGIVYLVDCADHERLLEAKVELDVSCLKGKTSSGRGTCGCKQLADERGWRTVSRIVLVNTWCTVK</sequence>
<dbReference type="InterPro" id="IPR027417">
    <property type="entry name" value="P-loop_NTPase"/>
</dbReference>
<dbReference type="GeneTree" id="ENSGT00940000165770"/>
<evidence type="ECO:0000256" key="3">
    <source>
        <dbReference type="ARBA" id="ARBA00004656"/>
    </source>
</evidence>
<keyword evidence="19" id="KW-1185">Reference proteome</keyword>
<evidence type="ECO:0000256" key="8">
    <source>
        <dbReference type="ARBA" id="ARBA00022824"/>
    </source>
</evidence>
<evidence type="ECO:0000256" key="2">
    <source>
        <dbReference type="ARBA" id="ARBA00004555"/>
    </source>
</evidence>
<evidence type="ECO:0000256" key="10">
    <source>
        <dbReference type="ARBA" id="ARBA00022927"/>
    </source>
</evidence>
<evidence type="ECO:0000256" key="9">
    <source>
        <dbReference type="ARBA" id="ARBA00022892"/>
    </source>
</evidence>
<evidence type="ECO:0000256" key="13">
    <source>
        <dbReference type="ARBA" id="ARBA00047660"/>
    </source>
</evidence>
<dbReference type="GO" id="GO:0006886">
    <property type="term" value="P:intracellular protein transport"/>
    <property type="evidence" value="ECO:0007669"/>
    <property type="project" value="InterPro"/>
</dbReference>
<keyword evidence="10" id="KW-0653">Protein transport</keyword>
<dbReference type="GO" id="GO:0046872">
    <property type="term" value="F:metal ion binding"/>
    <property type="evidence" value="ECO:0007669"/>
    <property type="project" value="UniProtKB-KW"/>
</dbReference>
<evidence type="ECO:0000256" key="6">
    <source>
        <dbReference type="ARBA" id="ARBA00022448"/>
    </source>
</evidence>
<dbReference type="GO" id="GO:0003925">
    <property type="term" value="F:G protein activity"/>
    <property type="evidence" value="ECO:0007669"/>
    <property type="project" value="UniProtKB-EC"/>
</dbReference>
<evidence type="ECO:0000256" key="15">
    <source>
        <dbReference type="PIRSR" id="PIRSR606687-2"/>
    </source>
</evidence>
<feature type="binding site" evidence="16">
    <location>
        <begin position="32"/>
        <end position="39"/>
    </location>
    <ligand>
        <name>GTP</name>
        <dbReference type="ChEBI" id="CHEBI:37565"/>
    </ligand>
</feature>
<proteinExistence type="inferred from homology"/>
<keyword evidence="14" id="KW-0460">Magnesium</keyword>
<dbReference type="GO" id="GO:0005794">
    <property type="term" value="C:Golgi apparatus"/>
    <property type="evidence" value="ECO:0007669"/>
    <property type="project" value="UniProtKB-SubCell"/>
</dbReference>
<name>A0A4W4DQD0_ELEEL</name>
<dbReference type="InterPro" id="IPR006687">
    <property type="entry name" value="Small_GTPase_SAR1"/>
</dbReference>
<dbReference type="GO" id="GO:0005765">
    <property type="term" value="C:lysosomal membrane"/>
    <property type="evidence" value="ECO:0007669"/>
    <property type="project" value="UniProtKB-SubCell"/>
</dbReference>
<dbReference type="PANTHER" id="PTHR45684">
    <property type="entry name" value="RE74312P"/>
    <property type="match status" value="1"/>
</dbReference>
<feature type="binding site" evidence="15">
    <location>
        <position position="40"/>
    </location>
    <ligand>
        <name>GTP</name>
        <dbReference type="ChEBI" id="CHEBI:37565"/>
    </ligand>
</feature>
<dbReference type="SMART" id="SM00178">
    <property type="entry name" value="SAR"/>
    <property type="match status" value="1"/>
</dbReference>
<dbReference type="SMART" id="SM00177">
    <property type="entry name" value="ARF"/>
    <property type="match status" value="1"/>
</dbReference>
<keyword evidence="11" id="KW-0333">Golgi apparatus</keyword>
<feature type="binding site" evidence="14">
    <location>
        <position position="34"/>
    </location>
    <ligand>
        <name>Mg(2+)</name>
        <dbReference type="ChEBI" id="CHEBI:18420"/>
    </ligand>
</feature>
<feature type="binding site" evidence="15">
    <location>
        <position position="35"/>
    </location>
    <ligand>
        <name>GTP</name>
        <dbReference type="ChEBI" id="CHEBI:37565"/>
    </ligand>
</feature>
<evidence type="ECO:0000256" key="4">
    <source>
        <dbReference type="ARBA" id="ARBA00007507"/>
    </source>
</evidence>
<dbReference type="PRINTS" id="PR00328">
    <property type="entry name" value="SAR1GTPBP"/>
</dbReference>
<dbReference type="AlphaFoldDB" id="A0A4W4DQD0"/>
<keyword evidence="8" id="KW-0256">Endoplasmic reticulum</keyword>
<keyword evidence="7 15" id="KW-0547">Nucleotide-binding</keyword>
<dbReference type="InterPro" id="IPR006689">
    <property type="entry name" value="Small_GTPase_ARF/SAR"/>
</dbReference>
<accession>A0A4W4DQD0</accession>
<dbReference type="Proteomes" id="UP000314983">
    <property type="component" value="Chromosome 11"/>
</dbReference>
<dbReference type="Ensembl" id="ENSEEET00000001081.2">
    <property type="protein sequence ID" value="ENSEEEP00000001061.1"/>
    <property type="gene ID" value="ENSEEEG00000000701.2"/>
</dbReference>
<evidence type="ECO:0000313" key="19">
    <source>
        <dbReference type="Proteomes" id="UP000314983"/>
    </source>
</evidence>
<dbReference type="Pfam" id="PF00025">
    <property type="entry name" value="Arf"/>
    <property type="match status" value="1"/>
</dbReference>
<feature type="binding site" evidence="17">
    <location>
        <position position="39"/>
    </location>
    <ligand>
        <name>Mg(2+)</name>
        <dbReference type="ChEBI" id="CHEBI:18420"/>
    </ligand>
</feature>
<dbReference type="GO" id="GO:0005525">
    <property type="term" value="F:GTP binding"/>
    <property type="evidence" value="ECO:0007669"/>
    <property type="project" value="UniProtKB-KW"/>
</dbReference>
<feature type="binding site" evidence="17">
    <location>
        <position position="56"/>
    </location>
    <ligand>
        <name>Mg(2+)</name>
        <dbReference type="ChEBI" id="CHEBI:18420"/>
    </ligand>
</feature>
<reference evidence="18" key="3">
    <citation type="submission" date="2020-05" db="EMBL/GenBank/DDBJ databases">
        <title>Electrophorus electricus (electric eel) genome, fEleEle1, primary haplotype.</title>
        <authorList>
            <person name="Myers G."/>
            <person name="Meyer A."/>
            <person name="Fedrigo O."/>
            <person name="Formenti G."/>
            <person name="Rhie A."/>
            <person name="Tracey A."/>
            <person name="Sims Y."/>
            <person name="Jarvis E.D."/>
        </authorList>
    </citation>
    <scope>NUCLEOTIDE SEQUENCE [LARGE SCALE GENOMIC DNA]</scope>
</reference>
<dbReference type="FunFam" id="3.40.50.300:FF:003996">
    <property type="entry name" value="Secretion-associated RAS super family 2 isoform 1"/>
    <property type="match status" value="1"/>
</dbReference>
<feature type="binding site" evidence="15">
    <location>
        <position position="38"/>
    </location>
    <ligand>
        <name>GTP</name>
        <dbReference type="ChEBI" id="CHEBI:37565"/>
    </ligand>
</feature>
<evidence type="ECO:0000256" key="12">
    <source>
        <dbReference type="ARBA" id="ARBA00023134"/>
    </source>
</evidence>
<comment type="subcellular location">
    <subcellularLocation>
        <location evidence="1">Endoplasmic reticulum</location>
    </subcellularLocation>
    <subcellularLocation>
        <location evidence="2">Golgi apparatus</location>
    </subcellularLocation>
    <subcellularLocation>
        <location evidence="3">Lysosome membrane</location>
    </subcellularLocation>
</comment>
<evidence type="ECO:0000256" key="7">
    <source>
        <dbReference type="ARBA" id="ARBA00022741"/>
    </source>
</evidence>
<comment type="catalytic activity">
    <reaction evidence="13">
        <text>GTP + H2O = GDP + phosphate + H(+)</text>
        <dbReference type="Rhea" id="RHEA:19669"/>
        <dbReference type="ChEBI" id="CHEBI:15377"/>
        <dbReference type="ChEBI" id="CHEBI:15378"/>
        <dbReference type="ChEBI" id="CHEBI:37565"/>
        <dbReference type="ChEBI" id="CHEBI:43474"/>
        <dbReference type="ChEBI" id="CHEBI:58189"/>
        <dbReference type="EC" id="3.6.5.2"/>
    </reaction>
    <physiologicalReaction direction="left-to-right" evidence="13">
        <dbReference type="Rhea" id="RHEA:19670"/>
    </physiologicalReaction>
</comment>
<gene>
    <name evidence="18" type="primary">sar1ab</name>
</gene>
<evidence type="ECO:0000256" key="11">
    <source>
        <dbReference type="ARBA" id="ARBA00023034"/>
    </source>
</evidence>